<proteinExistence type="predicted"/>
<feature type="domain" description="HTH hxlR-type" evidence="5">
    <location>
        <begin position="25"/>
        <end position="125"/>
    </location>
</feature>
<comment type="caution">
    <text evidence="6">The sequence shown here is derived from an EMBL/GenBank/DDBJ whole genome shotgun (WGS) entry which is preliminary data.</text>
</comment>
<dbReference type="EMBL" id="BAAAPZ010000008">
    <property type="protein sequence ID" value="GAA2099651.1"/>
    <property type="molecule type" value="Genomic_DNA"/>
</dbReference>
<dbReference type="InterPro" id="IPR036388">
    <property type="entry name" value="WH-like_DNA-bd_sf"/>
</dbReference>
<dbReference type="PROSITE" id="PS51118">
    <property type="entry name" value="HTH_HXLR"/>
    <property type="match status" value="1"/>
</dbReference>
<keyword evidence="1" id="KW-0805">Transcription regulation</keyword>
<keyword evidence="7" id="KW-1185">Reference proteome</keyword>
<name>A0ABN2WV93_9MICO</name>
<dbReference type="PANTHER" id="PTHR33204">
    <property type="entry name" value="TRANSCRIPTIONAL REGULATOR, MARR FAMILY"/>
    <property type="match status" value="1"/>
</dbReference>
<dbReference type="RefSeq" id="WP_344337184.1">
    <property type="nucleotide sequence ID" value="NZ_BAAAPZ010000008.1"/>
</dbReference>
<evidence type="ECO:0000256" key="1">
    <source>
        <dbReference type="ARBA" id="ARBA00023015"/>
    </source>
</evidence>
<sequence>MSQSVSAVPPDRTETLTVPAGKSGCPINMTVELLGDRWSFVVLRDIVFGGHRHFRELLDNSLEGIASNILAARLKKLTAAGLLSTHADPHHRQKIDYRLTEPAIQLIPLFAQLGAWGARWMPTTPELAVRAELLAAGGPPLWDRFMEELRSIHLENQPPPADGVLAELTAAHEQRRGADAVAPPRREKETGHVHVPRDRLRG</sequence>
<evidence type="ECO:0000313" key="7">
    <source>
        <dbReference type="Proteomes" id="UP001500984"/>
    </source>
</evidence>
<evidence type="ECO:0000256" key="2">
    <source>
        <dbReference type="ARBA" id="ARBA00023125"/>
    </source>
</evidence>
<evidence type="ECO:0000256" key="3">
    <source>
        <dbReference type="ARBA" id="ARBA00023163"/>
    </source>
</evidence>
<reference evidence="6 7" key="1">
    <citation type="journal article" date="2019" name="Int. J. Syst. Evol. Microbiol.">
        <title>The Global Catalogue of Microorganisms (GCM) 10K type strain sequencing project: providing services to taxonomists for standard genome sequencing and annotation.</title>
        <authorList>
            <consortium name="The Broad Institute Genomics Platform"/>
            <consortium name="The Broad Institute Genome Sequencing Center for Infectious Disease"/>
            <person name="Wu L."/>
            <person name="Ma J."/>
        </authorList>
    </citation>
    <scope>NUCLEOTIDE SEQUENCE [LARGE SCALE GENOMIC DNA]</scope>
    <source>
        <strain evidence="6 7">JCM 15900</strain>
    </source>
</reference>
<evidence type="ECO:0000259" key="5">
    <source>
        <dbReference type="PROSITE" id="PS51118"/>
    </source>
</evidence>
<dbReference type="Pfam" id="PF01638">
    <property type="entry name" value="HxlR"/>
    <property type="match status" value="1"/>
</dbReference>
<protein>
    <submittedName>
        <fullName evidence="6">Helix-turn-helix domain-containing protein</fullName>
    </submittedName>
</protein>
<dbReference type="InterPro" id="IPR036390">
    <property type="entry name" value="WH_DNA-bd_sf"/>
</dbReference>
<dbReference type="SUPFAM" id="SSF46785">
    <property type="entry name" value="Winged helix' DNA-binding domain"/>
    <property type="match status" value="1"/>
</dbReference>
<dbReference type="Proteomes" id="UP001500984">
    <property type="component" value="Unassembled WGS sequence"/>
</dbReference>
<gene>
    <name evidence="6" type="ORF">GCM10009823_21610</name>
</gene>
<organism evidence="6 7">
    <name type="scientific">Brevibacterium salitolerans</name>
    <dbReference type="NCBI Taxonomy" id="1403566"/>
    <lineage>
        <taxon>Bacteria</taxon>
        <taxon>Bacillati</taxon>
        <taxon>Actinomycetota</taxon>
        <taxon>Actinomycetes</taxon>
        <taxon>Micrococcales</taxon>
        <taxon>Brevibacteriaceae</taxon>
        <taxon>Brevibacterium</taxon>
    </lineage>
</organism>
<feature type="region of interest" description="Disordered" evidence="4">
    <location>
        <begin position="172"/>
        <end position="202"/>
    </location>
</feature>
<evidence type="ECO:0000256" key="4">
    <source>
        <dbReference type="SAM" id="MobiDB-lite"/>
    </source>
</evidence>
<keyword evidence="3" id="KW-0804">Transcription</keyword>
<dbReference type="InterPro" id="IPR002577">
    <property type="entry name" value="HTH_HxlR"/>
</dbReference>
<dbReference type="Gene3D" id="1.10.10.10">
    <property type="entry name" value="Winged helix-like DNA-binding domain superfamily/Winged helix DNA-binding domain"/>
    <property type="match status" value="1"/>
</dbReference>
<accession>A0ABN2WV93</accession>
<keyword evidence="2" id="KW-0238">DNA-binding</keyword>
<dbReference type="PANTHER" id="PTHR33204:SF37">
    <property type="entry name" value="HTH-TYPE TRANSCRIPTIONAL REGULATOR YODB"/>
    <property type="match status" value="1"/>
</dbReference>
<evidence type="ECO:0000313" key="6">
    <source>
        <dbReference type="EMBL" id="GAA2099651.1"/>
    </source>
</evidence>